<sequence length="195" mass="22021">MASKSGVHTDVGAKVTHTTWTQTANFVVSSTVGFLFDYAQARGLGTDRISSKREKLESALYTYINTRHLRKVSIEVYEEGASKSDEAIERFDLTYEIKDPEELSQSELQRIEEKDFNQYRKDVMEQLQDLDSLPSNVDYRVLIWCAPENDLGQPKPDVDGWSSTSARSTDHLNKKNLGDAVNTGPINADASLWIR</sequence>
<dbReference type="SUPFAM" id="SSF56019">
    <property type="entry name" value="The spindle assembly checkpoint protein mad2"/>
    <property type="match status" value="1"/>
</dbReference>
<keyword evidence="3" id="KW-1185">Reference proteome</keyword>
<dbReference type="Proteomes" id="UP000199076">
    <property type="component" value="Unassembled WGS sequence"/>
</dbReference>
<proteinExistence type="predicted"/>
<dbReference type="AlphaFoldDB" id="A0A1G7RBT0"/>
<dbReference type="RefSeq" id="WP_092694387.1">
    <property type="nucleotide sequence ID" value="NZ_FNBK01000014.1"/>
</dbReference>
<evidence type="ECO:0000313" key="2">
    <source>
        <dbReference type="EMBL" id="SDG07470.1"/>
    </source>
</evidence>
<name>A0A1G7RBT0_9EURY</name>
<feature type="domain" description="Bacterial HORMA" evidence="1">
    <location>
        <begin position="14"/>
        <end position="194"/>
    </location>
</feature>
<protein>
    <recommendedName>
        <fullName evidence="1">Bacterial HORMA domain-containing protein</fullName>
    </recommendedName>
</protein>
<dbReference type="STRING" id="660518.SAMN05216218_114114"/>
<dbReference type="InterPro" id="IPR036570">
    <property type="entry name" value="HORMA_dom_sf"/>
</dbReference>
<evidence type="ECO:0000259" key="1">
    <source>
        <dbReference type="Pfam" id="PF18173"/>
    </source>
</evidence>
<dbReference type="EMBL" id="FNBK01000014">
    <property type="protein sequence ID" value="SDG07470.1"/>
    <property type="molecule type" value="Genomic_DNA"/>
</dbReference>
<dbReference type="InterPro" id="IPR040649">
    <property type="entry name" value="Bact_HORMA"/>
</dbReference>
<evidence type="ECO:0000313" key="3">
    <source>
        <dbReference type="Proteomes" id="UP000199076"/>
    </source>
</evidence>
<dbReference type="Pfam" id="PF18173">
    <property type="entry name" value="bacHORMA_2"/>
    <property type="match status" value="1"/>
</dbReference>
<reference evidence="3" key="1">
    <citation type="submission" date="2016-10" db="EMBL/GenBank/DDBJ databases">
        <authorList>
            <person name="Varghese N."/>
            <person name="Submissions S."/>
        </authorList>
    </citation>
    <scope>NUCLEOTIDE SEQUENCE [LARGE SCALE GENOMIC DNA]</scope>
    <source>
        <strain evidence="3">IBRC-M 10760</strain>
    </source>
</reference>
<gene>
    <name evidence="2" type="ORF">SAMN05216218_114114</name>
</gene>
<accession>A0A1G7RBT0</accession>
<organism evidence="2 3">
    <name type="scientific">Halorientalis regularis</name>
    <dbReference type="NCBI Taxonomy" id="660518"/>
    <lineage>
        <taxon>Archaea</taxon>
        <taxon>Methanobacteriati</taxon>
        <taxon>Methanobacteriota</taxon>
        <taxon>Stenosarchaea group</taxon>
        <taxon>Halobacteria</taxon>
        <taxon>Halobacteriales</taxon>
        <taxon>Haloarculaceae</taxon>
        <taxon>Halorientalis</taxon>
    </lineage>
</organism>